<protein>
    <recommendedName>
        <fullName evidence="2">ubiquitinyl hydrolase 1</fullName>
        <ecNumber evidence="2">3.4.19.12</ecNumber>
    </recommendedName>
</protein>
<evidence type="ECO:0000313" key="9">
    <source>
        <dbReference type="EMBL" id="CAH0391911.1"/>
    </source>
</evidence>
<dbReference type="InterPro" id="IPR051346">
    <property type="entry name" value="OTU_Deubiquitinase"/>
</dbReference>
<evidence type="ECO:0000259" key="7">
    <source>
        <dbReference type="Pfam" id="PF12340"/>
    </source>
</evidence>
<dbReference type="Pfam" id="PF12340">
    <property type="entry name" value="DUF3638"/>
    <property type="match status" value="2"/>
</dbReference>
<dbReference type="GO" id="GO:0006508">
    <property type="term" value="P:proteolysis"/>
    <property type="evidence" value="ECO:0007669"/>
    <property type="project" value="UniProtKB-KW"/>
</dbReference>
<keyword evidence="6" id="KW-0788">Thiol protease</keyword>
<keyword evidence="5" id="KW-0378">Hydrolase</keyword>
<dbReference type="Proteomes" id="UP001152759">
    <property type="component" value="Chromosome 6"/>
</dbReference>
<dbReference type="InterPro" id="IPR022099">
    <property type="entry name" value="DUF3638"/>
</dbReference>
<dbReference type="Pfam" id="PF12359">
    <property type="entry name" value="DUF3645"/>
    <property type="match status" value="1"/>
</dbReference>
<evidence type="ECO:0000256" key="1">
    <source>
        <dbReference type="ARBA" id="ARBA00000707"/>
    </source>
</evidence>
<feature type="domain" description="DUF3638" evidence="7">
    <location>
        <begin position="2300"/>
        <end position="2357"/>
    </location>
</feature>
<accession>A0A9P0AIC4</accession>
<organism evidence="9 10">
    <name type="scientific">Bemisia tabaci</name>
    <name type="common">Sweetpotato whitefly</name>
    <name type="synonym">Aleurodes tabaci</name>
    <dbReference type="NCBI Taxonomy" id="7038"/>
    <lineage>
        <taxon>Eukaryota</taxon>
        <taxon>Metazoa</taxon>
        <taxon>Ecdysozoa</taxon>
        <taxon>Arthropoda</taxon>
        <taxon>Hexapoda</taxon>
        <taxon>Insecta</taxon>
        <taxon>Pterygota</taxon>
        <taxon>Neoptera</taxon>
        <taxon>Paraneoptera</taxon>
        <taxon>Hemiptera</taxon>
        <taxon>Sternorrhyncha</taxon>
        <taxon>Aleyrodoidea</taxon>
        <taxon>Aleyrodidae</taxon>
        <taxon>Aleyrodinae</taxon>
        <taxon>Bemisia</taxon>
    </lineage>
</organism>
<dbReference type="InterPro" id="IPR022105">
    <property type="entry name" value="DUF3645"/>
</dbReference>
<feature type="domain" description="DUF3645" evidence="8">
    <location>
        <begin position="2509"/>
        <end position="2537"/>
    </location>
</feature>
<evidence type="ECO:0000256" key="2">
    <source>
        <dbReference type="ARBA" id="ARBA00012759"/>
    </source>
</evidence>
<evidence type="ECO:0000313" key="10">
    <source>
        <dbReference type="Proteomes" id="UP001152759"/>
    </source>
</evidence>
<sequence>MEYQDSDIGLPAMECAVSDVCFPAMGYEDLDACLPAVWLVFGGSYLNHSNAPRTTPEAYEDNFETPSSKEPPDHREKILVDLLSFHLETEFVRFSESFIESTQLQSVLNLLKLWSEDLTFIYEIREQLSINNNDYDLKEEILVQRILSRIKTFDFCTIIPNGLISAEHLDGHENVNLAILQKKGCCIDWIQVNPGGQYHQSCHDLIDVRSNAFLKISDVDINNITEEWVHLLLTLKSIRPCSSYQELMLYEWLLPHLNGKTVFQSEPDDGFVTHSHSSPSQIWQVVDQSFRYLLRYFIGDVYQPIYQEVITSFKIFLMEKVLTAFQDQTSKNIEQCHFLLQEMCPRIAQQALEFGNEKQKEYAFHLIQAVKAAIDYRCSQQQQELASEYKVGRSLNFPAIVTFPSLRLPELPSSSRISLVDSVQAHPNFVKPKTDDDIIDYLRKFQRNFVDQLKYAEDFDSTVLLCSSIESFFIDFLANTDILEASRFASFSKNDGYLASCLKYLAELYYVCQARLVHCFLKDVTYEPHSYAKNVIIQFFMYASVAALNLRHARIGPLLAEYNFSTACSDSLTLSTIIPYLVVEDSRWLSTLFSVQSFFHRRRCFKKGTLFSCNKFRNIKPDCYMSFSADVKSEDMDLEEELAYNLLQTDTNSLKRFNEAYEKDDDKYRYQDLPHKKWIELTYTCSKDYLPDLYILLPIVAHSAKVALTGFNFFTGDSSSFSPEWNSRRFGSSLFVYFKINKKNVSTKADISKLTSYRYKSNGYYADPYQRFISHYEKPRDENAKEICLHLHENDFIANLCIKPDTMDCNRFLQLGFLQSEPHLKLERLYIGLKENQLNFSSIQEGVLIKQTLFEISITKKIDEKPCSWLTWTASHKPELIHSLGLLFIEKARVMEYRLTQHYALGDILIVTLGLLTFYPSTYKNALIEGILDIFYLLKRILTEPPAHLSGTSLLHLNAYLIISAQAKPQLLETELATLLKAFLMIQKYKVKGVHLDSSWRLRLHAASFEWHSQVAHQLREKPDILNDIMSSVIPQWNQESQWQETESNWLFRCGDYTIKPLHGCIYFQNQPLMGLPSSITEHKIFREYLGVVNFAVIPEKCQVNSETVPCYCSVDHEPRTRLTLVRNTLFIEEWIEDGFQRYIPADEISCQNKYPQALYELPNKAGKLRHWLKSSTLILIKDQNRKVVYEWDLQKNTLLSLLHGGFVVPWNQVEVCFFKTWLERIESADWIEVIVQPSPNDAFVLTESLNLPRLGLHFEFKEGKFYSKQIHGYIIAESQLLNTLPGFSNYLVIEKKERSSAWSVKVIIPHRLIKLKGPFYDKSLTIDTDLALLPPYFVYDYDFKLDMLKGHRIQAQLYLALIFYRSASFDSYDISNCNTFHLARENLELCWKDQPYNEIELSIIEQFLKVKVEDIRGFHSHSLAIYLKVVSLLISSLRLEFLYTDENAKSNKERSHQLLTKLSKTLPRLFLTYLQNKPTIFSRIQLSLDEEQDVMNQCLPQTSNSLSIQQEFPDVLCLLKVYNEVNFELQSKTLPPLQKTKPFNSFYGQFFSKDNLQRTNFEHIFQKNLEFFKFSYDTEKYNWTKNVSSDIDNILSGRFHVKDYITLYDLAKNSLLSLPKYCYLLHYVVMTQTEVPSEMKMMLARSLLLVAEHPANFPESPRWFHTSNLSVNLKRREVLKDDVIGSFPLYHRKRAYDANEMDIEIEKQKEDKYKAENERIWRYLKCYDLDEELVPNCLPQNTDDFQLKYERHMTFDYPSKQQIVRQIYLKSAYNDSMYYFFYHVLNLCDNIKHSSHMGWPVAEFISETIKVPFEARIENSLTFTPEQVSLENLATLQEPLVDLNQFFAVDSLQCGSSTFLFESQLEEPKNGYQHKFYSELKDSWLAYQNEKQFFYSWLSPQSMKELEILLQTKLGEIRKQTEQLWDFIATQFEQKSNSESNDYFALRWYSGRAIYYNKRDILTLLIEPHKVGWYNPDCLSKKDHLIKELLNYLIHEINSAKVIRVLNLIEQYKETDNDAEQFSVMQSLVRSLQEDIDPASFQYPHWILFQYENEIIVRNNQQELITAMLNQRGKAMYQLNMGEGKSSVILPLLSYNLANGNHILRINVLSALLITMKEFLRQRFSGLIRKHIYTLPFDRQTEIPSEHIALISEMLRTCQSNKHILLVTPEHRLCLQLKERELLLESQQQMDATNTFSWKTYRQRAELNNDFYKDLTELEVQEMLLRQDECLKACLQQDGYIDSEDSDTNTILRPPPRGQARMDFAHYKKVISDTSFREWSCLRAAYRELLYNSTFAHASTSETLAQLSELHAFACIDLLDESDEILKNNTELNYTVGDRCAFSGGEFRWEIPQFFIKAIFCDDDVREVIDAGKVHGFTAINPGYSEGGGVPFIQLLSESYFDNKIKPLLLEKFFHENLLSLRKYQTSADSHLAEVGISSLTLRQYTAGQLPLNAEKEVVAFLADKGALKDKILIAKGWLSHGILFHVFNAKYRVQFGLNLNAEGETTKLIAIPFLGKDTPSPRSEFSHPDVMLGFTIICYLYKGLTQKELKETLLSLKSNFSTPVGDMQLNTWTQAGEAWIRTRTDHFPPLVLTSLQHVDLADELCLAQMHQYLSRNYLAIFFYLNQFVLLEEAMQYRHKISANAHSLVGYNAALGFSGTDDRKITMPFQVKSLCSTSQVGTNGKLLSVLTQDRNSHYHTLKTDDSKALLRELCQFVTENRHCHALIDAGALITGLTNSDVANFLLIHLPETFVGILYFSDEGNNLIVGTRDGKTAALQDCYLDKKFLFAYLDDIHTRGTDIQLPLHCHAILTIGMGMLKDKLMQAAMRLRQLAQKQCVTLWGTQAVSFAIARDNNIDPSRINSLEVIKWVTKNTIDHINEDLFHVAVRKINFEFLKRAEVWLKEAPAHLSTLVQCCQDKELFQLEEFYALSPQSEDLADRLGWLVAGRFRSFWQEMELEFRNKNLIDTPFYEKVFNRCTKNAFKEQLFAICDEMTIYLQQGLIHHSLDGDEEKENEVEIVQERQVLIKREYRCAYQEKRWDVQLIFKENFLKEALDLAIIMPLSAVSNFVQSPSRIEDIVWHKDIYMTVNYIQSVKCEQNDTIDNYLRPVDVVLIHRSSDKSEALLLSGREASRIKSKCCENLENNLLVHINDIDGHTQLPTGIVVNEQEQKLLTIVKLFAGECHYESLREVQRIAELVGRIHPLFFSSLSLNGSYSEELYEILIQGGYIDYAGVMTQKLLNILWSVKAGDLFFEFPEDLQLNEKLSKKVHGMFKELIIKSTDSLQKGHYVLWQWVGARNRLREYHGSALESVINSDYQIKCTQ</sequence>
<evidence type="ECO:0000256" key="5">
    <source>
        <dbReference type="ARBA" id="ARBA00022801"/>
    </source>
</evidence>
<evidence type="ECO:0000259" key="8">
    <source>
        <dbReference type="Pfam" id="PF12359"/>
    </source>
</evidence>
<name>A0A9P0AIC4_BEMTA</name>
<reference evidence="9" key="1">
    <citation type="submission" date="2021-12" db="EMBL/GenBank/DDBJ databases">
        <authorList>
            <person name="King R."/>
        </authorList>
    </citation>
    <scope>NUCLEOTIDE SEQUENCE</scope>
</reference>
<evidence type="ECO:0000256" key="4">
    <source>
        <dbReference type="ARBA" id="ARBA00022786"/>
    </source>
</evidence>
<dbReference type="KEGG" id="btab:109042446"/>
<evidence type="ECO:0000256" key="6">
    <source>
        <dbReference type="ARBA" id="ARBA00022807"/>
    </source>
</evidence>
<keyword evidence="4" id="KW-0833">Ubl conjugation pathway</keyword>
<dbReference type="PANTHER" id="PTHR13367:SF28">
    <property type="entry name" value="UBIQUITIN THIOESTERASE ZRANB1"/>
    <property type="match status" value="1"/>
</dbReference>
<comment type="catalytic activity">
    <reaction evidence="1">
        <text>Thiol-dependent hydrolysis of ester, thioester, amide, peptide and isopeptide bonds formed by the C-terminal Gly of ubiquitin (a 76-residue protein attached to proteins as an intracellular targeting signal).</text>
        <dbReference type="EC" id="3.4.19.12"/>
    </reaction>
</comment>
<dbReference type="PANTHER" id="PTHR13367">
    <property type="entry name" value="UBIQUITIN THIOESTERASE"/>
    <property type="match status" value="1"/>
</dbReference>
<keyword evidence="10" id="KW-1185">Reference proteome</keyword>
<evidence type="ECO:0000256" key="3">
    <source>
        <dbReference type="ARBA" id="ARBA00022670"/>
    </source>
</evidence>
<dbReference type="EC" id="3.4.19.12" evidence="2"/>
<dbReference type="EMBL" id="OU963867">
    <property type="protein sequence ID" value="CAH0391911.1"/>
    <property type="molecule type" value="Genomic_DNA"/>
</dbReference>
<feature type="domain" description="DUF3638" evidence="7">
    <location>
        <begin position="2041"/>
        <end position="2192"/>
    </location>
</feature>
<proteinExistence type="predicted"/>
<dbReference type="GO" id="GO:0004843">
    <property type="term" value="F:cysteine-type deubiquitinase activity"/>
    <property type="evidence" value="ECO:0007669"/>
    <property type="project" value="UniProtKB-EC"/>
</dbReference>
<keyword evidence="3" id="KW-0645">Protease</keyword>
<gene>
    <name evidence="9" type="ORF">BEMITA_LOCUS10485</name>
</gene>